<feature type="region of interest" description="Disordered" evidence="1">
    <location>
        <begin position="574"/>
        <end position="626"/>
    </location>
</feature>
<feature type="non-terminal residue" evidence="2">
    <location>
        <position position="626"/>
    </location>
</feature>
<keyword evidence="3" id="KW-1185">Reference proteome</keyword>
<dbReference type="Pfam" id="PF03133">
    <property type="entry name" value="TTL"/>
    <property type="match status" value="1"/>
</dbReference>
<dbReference type="PANTHER" id="PTHR14776">
    <property type="entry name" value="CADHERIN-LIKE AND PC-ESTERASE DOMAIN-CONTAINING PROTEIN 1"/>
    <property type="match status" value="1"/>
</dbReference>
<evidence type="ECO:0000313" key="3">
    <source>
        <dbReference type="Proteomes" id="UP000235965"/>
    </source>
</evidence>
<name>A0A2J7QII1_9NEOP</name>
<proteinExistence type="predicted"/>
<dbReference type="InterPro" id="IPR004344">
    <property type="entry name" value="TTL/TTLL_fam"/>
</dbReference>
<dbReference type="PANTHER" id="PTHR14776:SF1">
    <property type="entry name" value="CADHERIN-LIKE AND PC-ESTERASE DOMAIN-CONTAINING PROTEIN 1"/>
    <property type="match status" value="1"/>
</dbReference>
<dbReference type="EMBL" id="NEVH01013591">
    <property type="protein sequence ID" value="PNF28400.1"/>
    <property type="molecule type" value="Genomic_DNA"/>
</dbReference>
<evidence type="ECO:0000313" key="2">
    <source>
        <dbReference type="EMBL" id="PNF28400.1"/>
    </source>
</evidence>
<organism evidence="2 3">
    <name type="scientific">Cryptotermes secundus</name>
    <dbReference type="NCBI Taxonomy" id="105785"/>
    <lineage>
        <taxon>Eukaryota</taxon>
        <taxon>Metazoa</taxon>
        <taxon>Ecdysozoa</taxon>
        <taxon>Arthropoda</taxon>
        <taxon>Hexapoda</taxon>
        <taxon>Insecta</taxon>
        <taxon>Pterygota</taxon>
        <taxon>Neoptera</taxon>
        <taxon>Polyneoptera</taxon>
        <taxon>Dictyoptera</taxon>
        <taxon>Blattodea</taxon>
        <taxon>Blattoidea</taxon>
        <taxon>Termitoidae</taxon>
        <taxon>Kalotermitidae</taxon>
        <taxon>Cryptotermitinae</taxon>
        <taxon>Cryptotermes</taxon>
    </lineage>
</organism>
<feature type="compositionally biased region" description="Polar residues" evidence="1">
    <location>
        <begin position="594"/>
        <end position="612"/>
    </location>
</feature>
<gene>
    <name evidence="2" type="ORF">B7P43_G16406</name>
</gene>
<feature type="compositionally biased region" description="Acidic residues" evidence="1">
    <location>
        <begin position="579"/>
        <end position="589"/>
    </location>
</feature>
<dbReference type="Proteomes" id="UP000235965">
    <property type="component" value="Unassembled WGS sequence"/>
</dbReference>
<sequence length="626" mass="69695">MPPRCPLQLSSIRDLLAVITSFSLLSLYVTYHLGFSAGRLHASDGSSSVSRQESLTYRDSHADSAFRSPQLLDLLFKLEQRHTWVGQPLAVIRGRRPLVQRALGFYTQVLRNHGFSVRVEDAAVPNISRSEHLTNWTLLLCFAFSDGDPECFSREEFRTMGPLQRVNRILGVKSVLWRRPGLCRTASHLSALTAVASRPITPACFALPEQYEEFLNIADGPGFNSSWLLKPSLPGARFEHLSTMEIFSRVRLKEFPESQESLLQQFLPNQLHVLGFPVSVQLFVLVTSIAPLRAYLYGEGIVSFRHGEENNYRKIPGKWWLASQLWQHVAATQGGSAVKMALDNTDMLLVQLLLGAEAFLLVQIASLPAAAGSRPSQNRCEHCFQLLAVELMYNSSYYPVVLGVSGQPSIGMDSFNNTAQSVFLGAGSGSSRTQDHVRQALFSDVLRLLFSTDSVHRSVFDSLQMAAGSLNTGVTGLQCLISHDLCLTEDDLASLLASRREMLNTGNFRRLYPTASGSRYSGYLQELQSLMLQDTDNIFQPANSLFRETLRHSTSDLHAIQTRLEQILDPRQLASGDTVEGEPELEVQDEYSYPSETRLPSSLNLQSVQPHSLPTERDNCSQDEAL</sequence>
<protein>
    <submittedName>
        <fullName evidence="2">Uncharacterized protein</fullName>
    </submittedName>
</protein>
<reference evidence="2 3" key="1">
    <citation type="submission" date="2017-12" db="EMBL/GenBank/DDBJ databases">
        <title>Hemimetabolous genomes reveal molecular basis of termite eusociality.</title>
        <authorList>
            <person name="Harrison M.C."/>
            <person name="Jongepier E."/>
            <person name="Robertson H.M."/>
            <person name="Arning N."/>
            <person name="Bitard-Feildel T."/>
            <person name="Chao H."/>
            <person name="Childers C.P."/>
            <person name="Dinh H."/>
            <person name="Doddapaneni H."/>
            <person name="Dugan S."/>
            <person name="Gowin J."/>
            <person name="Greiner C."/>
            <person name="Han Y."/>
            <person name="Hu H."/>
            <person name="Hughes D.S.T."/>
            <person name="Huylmans A.-K."/>
            <person name="Kemena C."/>
            <person name="Kremer L.P.M."/>
            <person name="Lee S.L."/>
            <person name="Lopez-Ezquerra A."/>
            <person name="Mallet L."/>
            <person name="Monroy-Kuhn J.M."/>
            <person name="Moser A."/>
            <person name="Murali S.C."/>
            <person name="Muzny D.M."/>
            <person name="Otani S."/>
            <person name="Piulachs M.-D."/>
            <person name="Poelchau M."/>
            <person name="Qu J."/>
            <person name="Schaub F."/>
            <person name="Wada-Katsumata A."/>
            <person name="Worley K.C."/>
            <person name="Xie Q."/>
            <person name="Ylla G."/>
            <person name="Poulsen M."/>
            <person name="Gibbs R.A."/>
            <person name="Schal C."/>
            <person name="Richards S."/>
            <person name="Belles X."/>
            <person name="Korb J."/>
            <person name="Bornberg-Bauer E."/>
        </authorList>
    </citation>
    <scope>NUCLEOTIDE SEQUENCE [LARGE SCALE GENOMIC DNA]</scope>
    <source>
        <tissue evidence="2">Whole body</tissue>
    </source>
</reference>
<dbReference type="EMBL" id="NEVH01013591">
    <property type="protein sequence ID" value="PNF28399.1"/>
    <property type="molecule type" value="Genomic_DNA"/>
</dbReference>
<dbReference type="OrthoDB" id="8190806at2759"/>
<dbReference type="InParanoid" id="A0A2J7QII1"/>
<dbReference type="AlphaFoldDB" id="A0A2J7QII1"/>
<evidence type="ECO:0000256" key="1">
    <source>
        <dbReference type="SAM" id="MobiDB-lite"/>
    </source>
</evidence>
<comment type="caution">
    <text evidence="2">The sequence shown here is derived from an EMBL/GenBank/DDBJ whole genome shotgun (WGS) entry which is preliminary data.</text>
</comment>
<dbReference type="Gene3D" id="3.30.470.20">
    <property type="entry name" value="ATP-grasp fold, B domain"/>
    <property type="match status" value="1"/>
</dbReference>
<accession>A0A2J7QII1</accession>